<proteinExistence type="predicted"/>
<evidence type="ECO:0000313" key="2">
    <source>
        <dbReference type="Proteomes" id="UP001302120"/>
    </source>
</evidence>
<protein>
    <submittedName>
        <fullName evidence="1">Uncharacterized protein</fullName>
    </submittedName>
</protein>
<keyword evidence="2" id="KW-1185">Reference proteome</keyword>
<comment type="caution">
    <text evidence="1">The sequence shown here is derived from an EMBL/GenBank/DDBJ whole genome shotgun (WGS) entry which is preliminary data.</text>
</comment>
<organism evidence="1 2">
    <name type="scientific">Nodularia harveyana UHCC-0300</name>
    <dbReference type="NCBI Taxonomy" id="2974287"/>
    <lineage>
        <taxon>Bacteria</taxon>
        <taxon>Bacillati</taxon>
        <taxon>Cyanobacteriota</taxon>
        <taxon>Cyanophyceae</taxon>
        <taxon>Nostocales</taxon>
        <taxon>Nodulariaceae</taxon>
        <taxon>Nodularia</taxon>
    </lineage>
</organism>
<evidence type="ECO:0000313" key="1">
    <source>
        <dbReference type="EMBL" id="MEA5580499.1"/>
    </source>
</evidence>
<sequence length="52" mass="5578">MRLTVLACGLMKQRGLGGLTSVVSPMSLPWLNPEGDSAYTFSMKQEEKAGSC</sequence>
<gene>
    <name evidence="1" type="ORF">VB620_03975</name>
</gene>
<dbReference type="Proteomes" id="UP001302120">
    <property type="component" value="Unassembled WGS sequence"/>
</dbReference>
<accession>A0ABU5UAF3</accession>
<name>A0ABU5UAF3_9CYAN</name>
<dbReference type="EMBL" id="JAYGHG010000004">
    <property type="protein sequence ID" value="MEA5580499.1"/>
    <property type="molecule type" value="Genomic_DNA"/>
</dbReference>
<reference evidence="1 2" key="1">
    <citation type="submission" date="2023-12" db="EMBL/GenBank/DDBJ databases">
        <title>Baltic Sea Cyanobacteria.</title>
        <authorList>
            <person name="Delbaje E."/>
            <person name="Fewer D.P."/>
            <person name="Shishido T.K."/>
        </authorList>
    </citation>
    <scope>NUCLEOTIDE SEQUENCE [LARGE SCALE GENOMIC DNA]</scope>
    <source>
        <strain evidence="1 2">UHCC-0300</strain>
    </source>
</reference>